<dbReference type="EMBL" id="MN738786">
    <property type="protein sequence ID" value="QHT36641.1"/>
    <property type="molecule type" value="Genomic_DNA"/>
</dbReference>
<feature type="region of interest" description="Disordered" evidence="1">
    <location>
        <begin position="1"/>
        <end position="33"/>
    </location>
</feature>
<dbReference type="AlphaFoldDB" id="A0A6C0F710"/>
<sequence>MPQYGAGVSFSKMKRKMQKRKDRKQTKKKRRIKTRLRKLDSELDREVSRKLGISTSKEKPCQCGTHRYKGTEPTPRGLGKCEECIPLHVILRGKDGQLYENKGNTWSLL</sequence>
<evidence type="ECO:0000313" key="2">
    <source>
        <dbReference type="EMBL" id="QHT36641.1"/>
    </source>
</evidence>
<feature type="compositionally biased region" description="Basic residues" evidence="1">
    <location>
        <begin position="12"/>
        <end position="33"/>
    </location>
</feature>
<protein>
    <submittedName>
        <fullName evidence="2">Uncharacterized protein</fullName>
    </submittedName>
</protein>
<reference evidence="2" key="1">
    <citation type="journal article" date="2020" name="Nature">
        <title>Giant virus diversity and host interactions through global metagenomics.</title>
        <authorList>
            <person name="Schulz F."/>
            <person name="Roux S."/>
            <person name="Paez-Espino D."/>
            <person name="Jungbluth S."/>
            <person name="Walsh D.A."/>
            <person name="Denef V.J."/>
            <person name="McMahon K.D."/>
            <person name="Konstantinidis K.T."/>
            <person name="Eloe-Fadrosh E.A."/>
            <person name="Kyrpides N.C."/>
            <person name="Woyke T."/>
        </authorList>
    </citation>
    <scope>NUCLEOTIDE SEQUENCE</scope>
    <source>
        <strain evidence="2">GVMAG-S-ERX555967-130</strain>
    </source>
</reference>
<name>A0A6C0F710_9ZZZZ</name>
<accession>A0A6C0F710</accession>
<organism evidence="2">
    <name type="scientific">viral metagenome</name>
    <dbReference type="NCBI Taxonomy" id="1070528"/>
    <lineage>
        <taxon>unclassified sequences</taxon>
        <taxon>metagenomes</taxon>
        <taxon>organismal metagenomes</taxon>
    </lineage>
</organism>
<evidence type="ECO:0000256" key="1">
    <source>
        <dbReference type="SAM" id="MobiDB-lite"/>
    </source>
</evidence>
<proteinExistence type="predicted"/>